<keyword evidence="4" id="KW-0732">Signal</keyword>
<evidence type="ECO:0000256" key="9">
    <source>
        <dbReference type="ARBA" id="ARBA00023180"/>
    </source>
</evidence>
<evidence type="ECO:0000256" key="6">
    <source>
        <dbReference type="ARBA" id="ARBA00023136"/>
    </source>
</evidence>
<dbReference type="InterPro" id="IPR007110">
    <property type="entry name" value="Ig-like_dom"/>
</dbReference>
<keyword evidence="7" id="KW-1015">Disulfide bond</keyword>
<dbReference type="OMA" id="KCHISSI"/>
<reference evidence="12" key="2">
    <citation type="submission" date="2025-09" db="UniProtKB">
        <authorList>
            <consortium name="Ensembl"/>
        </authorList>
    </citation>
    <scope>IDENTIFICATION</scope>
</reference>
<dbReference type="Pfam" id="PF07686">
    <property type="entry name" value="V-set"/>
    <property type="match status" value="1"/>
</dbReference>
<dbReference type="InterPro" id="IPR013106">
    <property type="entry name" value="Ig_V-set"/>
</dbReference>
<evidence type="ECO:0000313" key="13">
    <source>
        <dbReference type="Proteomes" id="UP000261580"/>
    </source>
</evidence>
<dbReference type="PROSITE" id="PS50835">
    <property type="entry name" value="IG_LIKE"/>
    <property type="match status" value="1"/>
</dbReference>
<keyword evidence="13" id="KW-1185">Reference proteome</keyword>
<keyword evidence="9" id="KW-0325">Glycoprotein</keyword>
<dbReference type="FunFam" id="2.60.40.10:FF:000142">
    <property type="entry name" value="V-set domain-containing T-cell activation inhibitor 1"/>
    <property type="match status" value="1"/>
</dbReference>
<accession>A0A3Q4GQ58</accession>
<organism evidence="12 13">
    <name type="scientific">Neolamprologus brichardi</name>
    <name type="common">Fairy cichlid</name>
    <name type="synonym">Lamprologus brichardi</name>
    <dbReference type="NCBI Taxonomy" id="32507"/>
    <lineage>
        <taxon>Eukaryota</taxon>
        <taxon>Metazoa</taxon>
        <taxon>Chordata</taxon>
        <taxon>Craniata</taxon>
        <taxon>Vertebrata</taxon>
        <taxon>Euteleostomi</taxon>
        <taxon>Actinopterygii</taxon>
        <taxon>Neopterygii</taxon>
        <taxon>Teleostei</taxon>
        <taxon>Neoteleostei</taxon>
        <taxon>Acanthomorphata</taxon>
        <taxon>Ovalentaria</taxon>
        <taxon>Cichlomorphae</taxon>
        <taxon>Cichliformes</taxon>
        <taxon>Cichlidae</taxon>
        <taxon>African cichlids</taxon>
        <taxon>Pseudocrenilabrinae</taxon>
        <taxon>Lamprologini</taxon>
        <taxon>Neolamprologus</taxon>
    </lineage>
</organism>
<dbReference type="GO" id="GO:0007166">
    <property type="term" value="P:cell surface receptor signaling pathway"/>
    <property type="evidence" value="ECO:0007669"/>
    <property type="project" value="TreeGrafter"/>
</dbReference>
<keyword evidence="5" id="KW-1133">Transmembrane helix</keyword>
<dbReference type="Bgee" id="ENSNBRG00000009269">
    <property type="expression patterns" value="Expressed in mesonephros and 3 other cell types or tissues"/>
</dbReference>
<dbReference type="GO" id="GO:0009897">
    <property type="term" value="C:external side of plasma membrane"/>
    <property type="evidence" value="ECO:0007669"/>
    <property type="project" value="TreeGrafter"/>
</dbReference>
<keyword evidence="8" id="KW-0675">Receptor</keyword>
<dbReference type="CDD" id="cd16091">
    <property type="entry name" value="IgV_HHLA2"/>
    <property type="match status" value="1"/>
</dbReference>
<dbReference type="GO" id="GO:0071222">
    <property type="term" value="P:cellular response to lipopolysaccharide"/>
    <property type="evidence" value="ECO:0007669"/>
    <property type="project" value="TreeGrafter"/>
</dbReference>
<dbReference type="PANTHER" id="PTHR25466:SF14">
    <property type="entry name" value="BUTYROPHILIN SUBFAMILY 2 MEMBER A2-LIKE-RELATED"/>
    <property type="match status" value="1"/>
</dbReference>
<dbReference type="GO" id="GO:0031295">
    <property type="term" value="P:T cell costimulation"/>
    <property type="evidence" value="ECO:0007669"/>
    <property type="project" value="TreeGrafter"/>
</dbReference>
<dbReference type="InterPro" id="IPR036179">
    <property type="entry name" value="Ig-like_dom_sf"/>
</dbReference>
<dbReference type="GO" id="GO:0006955">
    <property type="term" value="P:immune response"/>
    <property type="evidence" value="ECO:0007669"/>
    <property type="project" value="TreeGrafter"/>
</dbReference>
<evidence type="ECO:0000256" key="4">
    <source>
        <dbReference type="ARBA" id="ARBA00022729"/>
    </source>
</evidence>
<dbReference type="Ensembl" id="ENSNBRT00000012219.1">
    <property type="protein sequence ID" value="ENSNBRP00000011885.1"/>
    <property type="gene ID" value="ENSNBRG00000009269.1"/>
</dbReference>
<dbReference type="GeneTree" id="ENSGT00940000162944"/>
<dbReference type="Gene3D" id="2.60.40.10">
    <property type="entry name" value="Immunoglobulins"/>
    <property type="match status" value="1"/>
</dbReference>
<reference evidence="12" key="1">
    <citation type="submission" date="2025-08" db="UniProtKB">
        <authorList>
            <consortium name="Ensembl"/>
        </authorList>
    </citation>
    <scope>IDENTIFICATION</scope>
</reference>
<comment type="subcellular location">
    <subcellularLocation>
        <location evidence="1">Cell membrane</location>
        <topology evidence="1">Single-pass type I membrane protein</topology>
    </subcellularLocation>
</comment>
<dbReference type="InterPro" id="IPR013783">
    <property type="entry name" value="Ig-like_fold"/>
</dbReference>
<dbReference type="InterPro" id="IPR051713">
    <property type="entry name" value="T-cell_Activation_Regulation"/>
</dbReference>
<evidence type="ECO:0000256" key="7">
    <source>
        <dbReference type="ARBA" id="ARBA00023157"/>
    </source>
</evidence>
<keyword evidence="6" id="KW-0472">Membrane</keyword>
<protein>
    <recommendedName>
        <fullName evidence="11">Ig-like domain-containing protein</fullName>
    </recommendedName>
</protein>
<dbReference type="AlphaFoldDB" id="A0A3Q4GQ58"/>
<dbReference type="PANTHER" id="PTHR25466">
    <property type="entry name" value="T-LYMPHOCYTE ACTIVATION ANTIGEN"/>
    <property type="match status" value="1"/>
</dbReference>
<evidence type="ECO:0000256" key="10">
    <source>
        <dbReference type="ARBA" id="ARBA00023319"/>
    </source>
</evidence>
<feature type="domain" description="Ig-like" evidence="11">
    <location>
        <begin position="22"/>
        <end position="154"/>
    </location>
</feature>
<evidence type="ECO:0000256" key="5">
    <source>
        <dbReference type="ARBA" id="ARBA00022989"/>
    </source>
</evidence>
<evidence type="ECO:0000256" key="1">
    <source>
        <dbReference type="ARBA" id="ARBA00004251"/>
    </source>
</evidence>
<dbReference type="STRING" id="32507.ENSNBRP00000011885"/>
<keyword evidence="3" id="KW-0812">Transmembrane</keyword>
<evidence type="ECO:0000256" key="8">
    <source>
        <dbReference type="ARBA" id="ARBA00023170"/>
    </source>
</evidence>
<dbReference type="GO" id="GO:0042102">
    <property type="term" value="P:positive regulation of T cell proliferation"/>
    <property type="evidence" value="ECO:0007669"/>
    <property type="project" value="TreeGrafter"/>
</dbReference>
<keyword evidence="2" id="KW-1003">Cell membrane</keyword>
<evidence type="ECO:0000313" key="12">
    <source>
        <dbReference type="Ensembl" id="ENSNBRP00000011885.1"/>
    </source>
</evidence>
<dbReference type="InterPro" id="IPR003599">
    <property type="entry name" value="Ig_sub"/>
</dbReference>
<dbReference type="GO" id="GO:0042130">
    <property type="term" value="P:negative regulation of T cell proliferation"/>
    <property type="evidence" value="ECO:0007669"/>
    <property type="project" value="TreeGrafter"/>
</dbReference>
<dbReference type="SMART" id="SM00409">
    <property type="entry name" value="IG"/>
    <property type="match status" value="1"/>
</dbReference>
<evidence type="ECO:0000256" key="3">
    <source>
        <dbReference type="ARBA" id="ARBA00022692"/>
    </source>
</evidence>
<evidence type="ECO:0000259" key="11">
    <source>
        <dbReference type="PROSITE" id="PS50835"/>
    </source>
</evidence>
<dbReference type="SUPFAM" id="SSF48726">
    <property type="entry name" value="Immunoglobulin"/>
    <property type="match status" value="1"/>
</dbReference>
<keyword evidence="10" id="KW-0393">Immunoglobulin domain</keyword>
<proteinExistence type="predicted"/>
<dbReference type="Proteomes" id="UP000261580">
    <property type="component" value="Unassembled WGS sequence"/>
</dbReference>
<name>A0A3Q4GQ58_NEOBR</name>
<sequence>MSLSCFLSLTPTVHSRWPRPSPSLVLLVFPSHCRQSRLMWTCVLLPDVSGPEASCVFMERCVLPCSFQSGSDVFIHWVQGTANIRVHSFYHNKDQLGDQDQRFRNRTSLFKDQISVGNASLQVTGVTIQDQGRYKCHISSIEGNQESFVNLKVNGMKNMQYNLKL</sequence>
<evidence type="ECO:0000256" key="2">
    <source>
        <dbReference type="ARBA" id="ARBA00022475"/>
    </source>
</evidence>